<proteinExistence type="predicted"/>
<dbReference type="Proteomes" id="UP000005234">
    <property type="component" value="Chromosome"/>
</dbReference>
<dbReference type="RefSeq" id="WP_014402448.1">
    <property type="nucleotide sequence ID" value="NC_017033.1"/>
</dbReference>
<dbReference type="AlphaFoldDB" id="H8L2H5"/>
<evidence type="ECO:0000313" key="1">
    <source>
        <dbReference type="EMBL" id="AFC85442.1"/>
    </source>
</evidence>
<organism evidence="1 2">
    <name type="scientific">Frateuria aurantia (strain ATCC 33424 / DSM 6220 / KCTC 2777 / LMG 1558 / NBRC 3245 / NCIMB 13370)</name>
    <name type="common">Acetobacter aurantius</name>
    <dbReference type="NCBI Taxonomy" id="767434"/>
    <lineage>
        <taxon>Bacteria</taxon>
        <taxon>Pseudomonadati</taxon>
        <taxon>Pseudomonadota</taxon>
        <taxon>Gammaproteobacteria</taxon>
        <taxon>Lysobacterales</taxon>
        <taxon>Rhodanobacteraceae</taxon>
        <taxon>Frateuria</taxon>
    </lineage>
</organism>
<dbReference type="EMBL" id="CP003350">
    <property type="protein sequence ID" value="AFC85442.1"/>
    <property type="molecule type" value="Genomic_DNA"/>
</dbReference>
<reference evidence="1" key="1">
    <citation type="submission" date="2012-02" db="EMBL/GenBank/DDBJ databases">
        <title>The complete genome of Frateuria aurantia DSM 6220.</title>
        <authorList>
            <consortium name="US DOE Joint Genome Institute (JGI-PGF)"/>
            <person name="Lucas S."/>
            <person name="Copeland A."/>
            <person name="Lapidus A."/>
            <person name="Glavina del Rio T."/>
            <person name="Dalin E."/>
            <person name="Tice H."/>
            <person name="Bruce D."/>
            <person name="Goodwin L."/>
            <person name="Pitluck S."/>
            <person name="Peters L."/>
            <person name="Ovchinnikova G."/>
            <person name="Teshima H."/>
            <person name="Kyrpides N."/>
            <person name="Mavromatis K."/>
            <person name="Ivanova N."/>
            <person name="Brettin T."/>
            <person name="Detter J.C."/>
            <person name="Han C."/>
            <person name="Larimer F."/>
            <person name="Land M."/>
            <person name="Hauser L."/>
            <person name="Markowitz V."/>
            <person name="Cheng J.-F."/>
            <person name="Hugenholtz P."/>
            <person name="Woyke T."/>
            <person name="Wu D."/>
            <person name="Brambilla E."/>
            <person name="Klenk H.-P."/>
            <person name="Eisen J.A."/>
        </authorList>
    </citation>
    <scope>NUCLEOTIDE SEQUENCE</scope>
    <source>
        <strain evidence="1">DSM 6220</strain>
    </source>
</reference>
<gene>
    <name evidence="1" type="ordered locus">Fraau_0978</name>
</gene>
<dbReference type="STRING" id="767434.Fraau_0978"/>
<dbReference type="HOGENOM" id="CLU_2824833_0_0_6"/>
<accession>H8L2H5</accession>
<keyword evidence="2" id="KW-1185">Reference proteome</keyword>
<sequence length="66" mass="6920">MIINLPPGTHATELSLRFARLGDPSKPMTCGQCAHFIPSTSKSCGYAERPAGQGDAAACIEFEVAP</sequence>
<evidence type="ECO:0000313" key="2">
    <source>
        <dbReference type="Proteomes" id="UP000005234"/>
    </source>
</evidence>
<dbReference type="KEGG" id="fau:Fraau_0978"/>
<name>H8L2H5_FRAAD</name>
<protein>
    <submittedName>
        <fullName evidence="1">Uncharacterized protein</fullName>
    </submittedName>
</protein>